<name>A0A1S8DLA6_9GAMM</name>
<comment type="caution">
    <text evidence="2">The sequence shown here is derived from an EMBL/GenBank/DDBJ whole genome shotgun (WGS) entry which is preliminary data.</text>
</comment>
<feature type="domain" description="Methyltransferase FkbM" evidence="1">
    <location>
        <begin position="110"/>
        <end position="274"/>
    </location>
</feature>
<protein>
    <recommendedName>
        <fullName evidence="1">Methyltransferase FkbM domain-containing protein</fullName>
    </recommendedName>
</protein>
<dbReference type="Gene3D" id="3.40.50.150">
    <property type="entry name" value="Vaccinia Virus protein VP39"/>
    <property type="match status" value="1"/>
</dbReference>
<dbReference type="AlphaFoldDB" id="A0A1S8DLA6"/>
<keyword evidence="3" id="KW-1185">Reference proteome</keyword>
<sequence length="323" mass="35673">MSENKQNALLAAKQKLGSGLMSTLDYISEINDYHKRLFDYPDFLYGTDVESISITPNGVIIRSLEHGIAMYMDAVDLHATPYALLGLGGYEANETAFLKSVFNDGDLFLDIGANLGWYSLVLGKHSPGGSIYAFEPVPGTVSRLEKNISLNQLNNVQALCLGLFNKEDELAFLVADDVSGATSLKMTGQERGAMPIREVLCTTSTLDNVCKQRGLVPTVMKIDVEGAELMVIEGALDTLKQRPIILMELLRKWSLVFGYHPNDVFALLASFGYRAWVFSSEHTGLLEPCHAVTDDTVQTNFVFMHPDRHSEVIARWQSGDDGR</sequence>
<evidence type="ECO:0000259" key="1">
    <source>
        <dbReference type="Pfam" id="PF05050"/>
    </source>
</evidence>
<dbReference type="SUPFAM" id="SSF53335">
    <property type="entry name" value="S-adenosyl-L-methionine-dependent methyltransferases"/>
    <property type="match status" value="1"/>
</dbReference>
<dbReference type="Proteomes" id="UP000242847">
    <property type="component" value="Unassembled WGS sequence"/>
</dbReference>
<organism evidence="2 3">
    <name type="scientific">Halopseudomonas pachastrellae</name>
    <dbReference type="NCBI Taxonomy" id="254161"/>
    <lineage>
        <taxon>Bacteria</taxon>
        <taxon>Pseudomonadati</taxon>
        <taxon>Pseudomonadota</taxon>
        <taxon>Gammaproteobacteria</taxon>
        <taxon>Pseudomonadales</taxon>
        <taxon>Pseudomonadaceae</taxon>
        <taxon>Halopseudomonas</taxon>
    </lineage>
</organism>
<proteinExistence type="predicted"/>
<gene>
    <name evidence="2" type="ORF">BXT89_00340</name>
</gene>
<dbReference type="Pfam" id="PF05050">
    <property type="entry name" value="Methyltransf_21"/>
    <property type="match status" value="1"/>
</dbReference>
<dbReference type="InterPro" id="IPR052514">
    <property type="entry name" value="SAM-dependent_MTase"/>
</dbReference>
<accession>A0A1S8DLA6</accession>
<dbReference type="InterPro" id="IPR006342">
    <property type="entry name" value="FkbM_mtfrase"/>
</dbReference>
<dbReference type="RefSeq" id="WP_169847212.1">
    <property type="nucleotide sequence ID" value="NZ_FOUD01000004.1"/>
</dbReference>
<evidence type="ECO:0000313" key="2">
    <source>
        <dbReference type="EMBL" id="ONM45781.1"/>
    </source>
</evidence>
<reference evidence="2 3" key="1">
    <citation type="submission" date="2017-01" db="EMBL/GenBank/DDBJ databases">
        <title>Draft genome sequence of Pseudomonas pachastrellae type strain CCUG 46540T from a deep sea.</title>
        <authorList>
            <person name="Gomila M."/>
            <person name="Mulet M."/>
            <person name="Lalucat J."/>
            <person name="Garcia-Valdes E."/>
        </authorList>
    </citation>
    <scope>NUCLEOTIDE SEQUENCE [LARGE SCALE GENOMIC DNA]</scope>
    <source>
        <strain evidence="2 3">CCUG 46540</strain>
    </source>
</reference>
<dbReference type="InterPro" id="IPR029063">
    <property type="entry name" value="SAM-dependent_MTases_sf"/>
</dbReference>
<evidence type="ECO:0000313" key="3">
    <source>
        <dbReference type="Proteomes" id="UP000242847"/>
    </source>
</evidence>
<dbReference type="PANTHER" id="PTHR34203:SF13">
    <property type="entry name" value="EXPRESSED PROTEIN"/>
    <property type="match status" value="1"/>
</dbReference>
<dbReference type="PANTHER" id="PTHR34203">
    <property type="entry name" value="METHYLTRANSFERASE, FKBM FAMILY PROTEIN"/>
    <property type="match status" value="1"/>
</dbReference>
<dbReference type="NCBIfam" id="TIGR01444">
    <property type="entry name" value="fkbM_fam"/>
    <property type="match status" value="1"/>
</dbReference>
<dbReference type="EMBL" id="MUBC01000001">
    <property type="protein sequence ID" value="ONM45781.1"/>
    <property type="molecule type" value="Genomic_DNA"/>
</dbReference>
<dbReference type="STRING" id="254161.SAMN05216256_104139"/>